<dbReference type="Gramene" id="C.cajan_37134.t">
    <property type="protein sequence ID" value="C.cajan_37134.t.cds1"/>
    <property type="gene ID" value="C.cajan_37134"/>
</dbReference>
<feature type="compositionally biased region" description="Polar residues" evidence="6">
    <location>
        <begin position="87"/>
        <end position="100"/>
    </location>
</feature>
<evidence type="ECO:0000256" key="4">
    <source>
        <dbReference type="ARBA" id="ARBA00023163"/>
    </source>
</evidence>
<protein>
    <submittedName>
        <fullName evidence="8">B3 domain-containing protein At1g49475 family</fullName>
    </submittedName>
</protein>
<dbReference type="Proteomes" id="UP000075243">
    <property type="component" value="Unassembled WGS sequence"/>
</dbReference>
<comment type="subcellular location">
    <subcellularLocation>
        <location evidence="1">Nucleus</location>
    </subcellularLocation>
</comment>
<evidence type="ECO:0000256" key="6">
    <source>
        <dbReference type="SAM" id="MobiDB-lite"/>
    </source>
</evidence>
<dbReference type="Pfam" id="PF02362">
    <property type="entry name" value="B3"/>
    <property type="match status" value="1"/>
</dbReference>
<organism evidence="8 9">
    <name type="scientific">Cajanus cajan</name>
    <name type="common">Pigeon pea</name>
    <name type="synonym">Cajanus indicus</name>
    <dbReference type="NCBI Taxonomy" id="3821"/>
    <lineage>
        <taxon>Eukaryota</taxon>
        <taxon>Viridiplantae</taxon>
        <taxon>Streptophyta</taxon>
        <taxon>Embryophyta</taxon>
        <taxon>Tracheophyta</taxon>
        <taxon>Spermatophyta</taxon>
        <taxon>Magnoliopsida</taxon>
        <taxon>eudicotyledons</taxon>
        <taxon>Gunneridae</taxon>
        <taxon>Pentapetalae</taxon>
        <taxon>rosids</taxon>
        <taxon>fabids</taxon>
        <taxon>Fabales</taxon>
        <taxon>Fabaceae</taxon>
        <taxon>Papilionoideae</taxon>
        <taxon>50 kb inversion clade</taxon>
        <taxon>NPAAA clade</taxon>
        <taxon>indigoferoid/millettioid clade</taxon>
        <taxon>Phaseoleae</taxon>
        <taxon>Cajanus</taxon>
    </lineage>
</organism>
<dbReference type="PANTHER" id="PTHR31920">
    <property type="entry name" value="B3 DOMAIN-CONTAINING"/>
    <property type="match status" value="1"/>
</dbReference>
<evidence type="ECO:0000313" key="9">
    <source>
        <dbReference type="Proteomes" id="UP000075243"/>
    </source>
</evidence>
<evidence type="ECO:0000259" key="7">
    <source>
        <dbReference type="PROSITE" id="PS50863"/>
    </source>
</evidence>
<name>A0A151RGH5_CAJCA</name>
<keyword evidence="4" id="KW-0804">Transcription</keyword>
<accession>A0A151RGH5</accession>
<dbReference type="Gene3D" id="2.40.330.10">
    <property type="entry name" value="DNA-binding pseudobarrel domain"/>
    <property type="match status" value="1"/>
</dbReference>
<dbReference type="STRING" id="3821.A0A151RGH5"/>
<evidence type="ECO:0000256" key="1">
    <source>
        <dbReference type="ARBA" id="ARBA00004123"/>
    </source>
</evidence>
<evidence type="ECO:0000313" key="8">
    <source>
        <dbReference type="EMBL" id="KYP41676.1"/>
    </source>
</evidence>
<dbReference type="InterPro" id="IPR003340">
    <property type="entry name" value="B3_DNA-bd"/>
</dbReference>
<keyword evidence="9" id="KW-1185">Reference proteome</keyword>
<evidence type="ECO:0000256" key="5">
    <source>
        <dbReference type="ARBA" id="ARBA00023242"/>
    </source>
</evidence>
<keyword evidence="2" id="KW-0805">Transcription regulation</keyword>
<dbReference type="GO" id="GO:0005634">
    <property type="term" value="C:nucleus"/>
    <property type="evidence" value="ECO:0007669"/>
    <property type="project" value="UniProtKB-SubCell"/>
</dbReference>
<dbReference type="OMA" id="NFRVIIF"/>
<keyword evidence="5" id="KW-0539">Nucleus</keyword>
<dbReference type="PANTHER" id="PTHR31920:SF140">
    <property type="entry name" value="B3 DOMAIN-CONTAINING TRANSCRIPTION FACTOR VRN1-LIKE"/>
    <property type="match status" value="1"/>
</dbReference>
<keyword evidence="3" id="KW-0238">DNA-binding</keyword>
<feature type="domain" description="TF-B3" evidence="7">
    <location>
        <begin position="1"/>
        <end position="79"/>
    </location>
</feature>
<dbReference type="PROSITE" id="PS50863">
    <property type="entry name" value="B3"/>
    <property type="match status" value="1"/>
</dbReference>
<dbReference type="CDD" id="cd10017">
    <property type="entry name" value="B3_DNA"/>
    <property type="match status" value="1"/>
</dbReference>
<dbReference type="AlphaFoldDB" id="A0A151RGH5"/>
<dbReference type="SMART" id="SM01019">
    <property type="entry name" value="B3"/>
    <property type="match status" value="1"/>
</dbReference>
<evidence type="ECO:0000256" key="3">
    <source>
        <dbReference type="ARBA" id="ARBA00023125"/>
    </source>
</evidence>
<dbReference type="GO" id="GO:0003677">
    <property type="term" value="F:DNA binding"/>
    <property type="evidence" value="ECO:0007669"/>
    <property type="project" value="UniProtKB-KW"/>
</dbReference>
<evidence type="ECO:0000256" key="2">
    <source>
        <dbReference type="ARBA" id="ARBA00023015"/>
    </source>
</evidence>
<dbReference type="SUPFAM" id="SSF101936">
    <property type="entry name" value="DNA-binding pseudobarrel domain"/>
    <property type="match status" value="1"/>
</dbReference>
<feature type="region of interest" description="Disordered" evidence="6">
    <location>
        <begin position="87"/>
        <end position="126"/>
    </location>
</feature>
<dbReference type="InterPro" id="IPR050655">
    <property type="entry name" value="Plant_B3_domain"/>
</dbReference>
<gene>
    <name evidence="8" type="ORF">KK1_036959</name>
</gene>
<dbReference type="InterPro" id="IPR015300">
    <property type="entry name" value="DNA-bd_pseudobarrel_sf"/>
</dbReference>
<proteinExistence type="predicted"/>
<reference evidence="8" key="1">
    <citation type="journal article" date="2012" name="Nat. Biotechnol.">
        <title>Draft genome sequence of pigeonpea (Cajanus cajan), an orphan legume crop of resource-poor farmers.</title>
        <authorList>
            <person name="Varshney R.K."/>
            <person name="Chen W."/>
            <person name="Li Y."/>
            <person name="Bharti A.K."/>
            <person name="Saxena R.K."/>
            <person name="Schlueter J.A."/>
            <person name="Donoghue M.T."/>
            <person name="Azam S."/>
            <person name="Fan G."/>
            <person name="Whaley A.M."/>
            <person name="Farmer A.D."/>
            <person name="Sheridan J."/>
            <person name="Iwata A."/>
            <person name="Tuteja R."/>
            <person name="Penmetsa R.V."/>
            <person name="Wu W."/>
            <person name="Upadhyaya H.D."/>
            <person name="Yang S.P."/>
            <person name="Shah T."/>
            <person name="Saxena K.B."/>
            <person name="Michael T."/>
            <person name="McCombie W.R."/>
            <person name="Yang B."/>
            <person name="Zhang G."/>
            <person name="Yang H."/>
            <person name="Wang J."/>
            <person name="Spillane C."/>
            <person name="Cook D.R."/>
            <person name="May G.D."/>
            <person name="Xu X."/>
            <person name="Jackson S.A."/>
        </authorList>
    </citation>
    <scope>NUCLEOTIDE SEQUENCE [LARGE SCALE GENOMIC DNA]</scope>
</reference>
<dbReference type="EMBL" id="KQ483758">
    <property type="protein sequence ID" value="KYP41676.1"/>
    <property type="molecule type" value="Genomic_DNA"/>
</dbReference>
<sequence length="126" mass="14550">MIPRSFVKRYGEELLNPVMLKLPNGAKWEVHWTKCDHDDIYFEKGWENFAKHYSLSNGHFLVFRYEGGSQFQVLIFDGSALEIDYPTSNSSTHHAEGTNTSHEDVEEIDDDSPLPRKQKANPGNFF</sequence>